<protein>
    <submittedName>
        <fullName evidence="1">Uncharacterized protein</fullName>
    </submittedName>
</protein>
<keyword evidence="2" id="KW-1185">Reference proteome</keyword>
<reference evidence="1 2" key="1">
    <citation type="submission" date="2023-12" db="EMBL/GenBank/DDBJ databases">
        <title>A high-quality genome assembly for Dillenia turbinata (Dilleniales).</title>
        <authorList>
            <person name="Chanderbali A."/>
        </authorList>
    </citation>
    <scope>NUCLEOTIDE SEQUENCE [LARGE SCALE GENOMIC DNA]</scope>
    <source>
        <strain evidence="1">LSX21</strain>
        <tissue evidence="1">Leaf</tissue>
    </source>
</reference>
<accession>A0AAN8ULH3</accession>
<name>A0AAN8ULH3_9MAGN</name>
<comment type="caution">
    <text evidence="1">The sequence shown here is derived from an EMBL/GenBank/DDBJ whole genome shotgun (WGS) entry which is preliminary data.</text>
</comment>
<organism evidence="1 2">
    <name type="scientific">Dillenia turbinata</name>
    <dbReference type="NCBI Taxonomy" id="194707"/>
    <lineage>
        <taxon>Eukaryota</taxon>
        <taxon>Viridiplantae</taxon>
        <taxon>Streptophyta</taxon>
        <taxon>Embryophyta</taxon>
        <taxon>Tracheophyta</taxon>
        <taxon>Spermatophyta</taxon>
        <taxon>Magnoliopsida</taxon>
        <taxon>eudicotyledons</taxon>
        <taxon>Gunneridae</taxon>
        <taxon>Pentapetalae</taxon>
        <taxon>Dilleniales</taxon>
        <taxon>Dilleniaceae</taxon>
        <taxon>Dillenia</taxon>
    </lineage>
</organism>
<dbReference type="AlphaFoldDB" id="A0AAN8ULH3"/>
<sequence length="95" mass="10642">MFNEKSSKRVEALRQIAITLGAKDLNVTLDPCQAGGKLSLILDYEVTSPKKNNTLFCCRSIDNTTCHVTRIFLKDYSLPGLLPPQLTDLPYIEEL</sequence>
<dbReference type="Proteomes" id="UP001370490">
    <property type="component" value="Unassembled WGS sequence"/>
</dbReference>
<gene>
    <name evidence="1" type="ORF">RJ641_018491</name>
</gene>
<evidence type="ECO:0000313" key="1">
    <source>
        <dbReference type="EMBL" id="KAK6917740.1"/>
    </source>
</evidence>
<dbReference type="EMBL" id="JBAMMX010000023">
    <property type="protein sequence ID" value="KAK6917740.1"/>
    <property type="molecule type" value="Genomic_DNA"/>
</dbReference>
<proteinExistence type="predicted"/>
<evidence type="ECO:0000313" key="2">
    <source>
        <dbReference type="Proteomes" id="UP001370490"/>
    </source>
</evidence>